<dbReference type="Proteomes" id="UP000826651">
    <property type="component" value="Unassembled WGS sequence"/>
</dbReference>
<organism evidence="4 5">
    <name type="scientific">Occultella gossypii</name>
    <dbReference type="NCBI Taxonomy" id="2800820"/>
    <lineage>
        <taxon>Bacteria</taxon>
        <taxon>Bacillati</taxon>
        <taxon>Actinomycetota</taxon>
        <taxon>Actinomycetes</taxon>
        <taxon>Micrococcales</taxon>
        <taxon>Ruaniaceae</taxon>
        <taxon>Occultella</taxon>
    </lineage>
</organism>
<dbReference type="EMBL" id="JAGSHT010000015">
    <property type="protein sequence ID" value="MBZ2197724.1"/>
    <property type="molecule type" value="Genomic_DNA"/>
</dbReference>
<dbReference type="InterPro" id="IPR041698">
    <property type="entry name" value="Methyltransf_25"/>
</dbReference>
<protein>
    <submittedName>
        <fullName evidence="4">Methyltransferase domain-containing protein</fullName>
    </submittedName>
</protein>
<name>A0ABS7SDC6_9MICO</name>
<sequence length="255" mass="27446">MTTWDPATYLAYADERSRPFLDLLARVDGDVASIADLGCGPGHLTAPLRARWPHAAIVGVDSSPEMIERARAEHAADGVTYVCADLTSWEPAAPVDLLVSNATLQWVPGHLDVLPRLAGAVAPGGTLAFSVPGNFDEPSHVLLRDLARRAPYAAHTAAVVHPSSHDGATYLAALAAAGWRVDAWETTYLHVLDGEDPVLRWILGTGARPVVQALPDDLREQFTAEYGALLRPAYPTRPHGTVLPFRRVFVVATRT</sequence>
<dbReference type="Pfam" id="PF13649">
    <property type="entry name" value="Methyltransf_25"/>
    <property type="match status" value="1"/>
</dbReference>
<keyword evidence="1 4" id="KW-0489">Methyltransferase</keyword>
<evidence type="ECO:0000313" key="4">
    <source>
        <dbReference type="EMBL" id="MBZ2197724.1"/>
    </source>
</evidence>
<dbReference type="GO" id="GO:0032259">
    <property type="term" value="P:methylation"/>
    <property type="evidence" value="ECO:0007669"/>
    <property type="project" value="UniProtKB-KW"/>
</dbReference>
<keyword evidence="5" id="KW-1185">Reference proteome</keyword>
<accession>A0ABS7SDC6</accession>
<feature type="domain" description="Methyltransferase" evidence="3">
    <location>
        <begin position="34"/>
        <end position="125"/>
    </location>
</feature>
<dbReference type="RefSeq" id="WP_223407796.1">
    <property type="nucleotide sequence ID" value="NZ_JAGSHT010000015.1"/>
</dbReference>
<evidence type="ECO:0000313" key="5">
    <source>
        <dbReference type="Proteomes" id="UP000826651"/>
    </source>
</evidence>
<evidence type="ECO:0000259" key="3">
    <source>
        <dbReference type="Pfam" id="PF13649"/>
    </source>
</evidence>
<dbReference type="PANTHER" id="PTHR43861">
    <property type="entry name" value="TRANS-ACONITATE 2-METHYLTRANSFERASE-RELATED"/>
    <property type="match status" value="1"/>
</dbReference>
<dbReference type="InterPro" id="IPR029063">
    <property type="entry name" value="SAM-dependent_MTases_sf"/>
</dbReference>
<dbReference type="Gene3D" id="3.40.50.150">
    <property type="entry name" value="Vaccinia Virus protein VP39"/>
    <property type="match status" value="1"/>
</dbReference>
<keyword evidence="2" id="KW-0808">Transferase</keyword>
<evidence type="ECO:0000256" key="2">
    <source>
        <dbReference type="ARBA" id="ARBA00022679"/>
    </source>
</evidence>
<dbReference type="Gene3D" id="1.10.150.290">
    <property type="entry name" value="S-adenosyl-L-methionine-dependent methyltransferases"/>
    <property type="match status" value="1"/>
</dbReference>
<dbReference type="SUPFAM" id="SSF53335">
    <property type="entry name" value="S-adenosyl-L-methionine-dependent methyltransferases"/>
    <property type="match status" value="1"/>
</dbReference>
<gene>
    <name evidence="4" type="ORF">KCQ71_16300</name>
</gene>
<dbReference type="InterPro" id="IPR023149">
    <property type="entry name" value="Trans_acon_MeTrfase_C"/>
</dbReference>
<dbReference type="GO" id="GO:0008168">
    <property type="term" value="F:methyltransferase activity"/>
    <property type="evidence" value="ECO:0007669"/>
    <property type="project" value="UniProtKB-KW"/>
</dbReference>
<dbReference type="PANTHER" id="PTHR43861:SF1">
    <property type="entry name" value="TRANS-ACONITATE 2-METHYLTRANSFERASE"/>
    <property type="match status" value="1"/>
</dbReference>
<dbReference type="CDD" id="cd02440">
    <property type="entry name" value="AdoMet_MTases"/>
    <property type="match status" value="1"/>
</dbReference>
<reference evidence="4 5" key="1">
    <citation type="submission" date="2021-04" db="EMBL/GenBank/DDBJ databases">
        <title>Ruania sp. nov., isolated from sandy soil of mangrove forest.</title>
        <authorList>
            <person name="Ge X."/>
            <person name="Huang R."/>
            <person name="Liu W."/>
        </authorList>
    </citation>
    <scope>NUCLEOTIDE SEQUENCE [LARGE SCALE GENOMIC DNA]</scope>
    <source>
        <strain evidence="4 5">N2-46</strain>
    </source>
</reference>
<evidence type="ECO:0000256" key="1">
    <source>
        <dbReference type="ARBA" id="ARBA00022603"/>
    </source>
</evidence>
<comment type="caution">
    <text evidence="4">The sequence shown here is derived from an EMBL/GenBank/DDBJ whole genome shotgun (WGS) entry which is preliminary data.</text>
</comment>
<proteinExistence type="predicted"/>